<dbReference type="Proteomes" id="UP000825228">
    <property type="component" value="Unassembled WGS sequence"/>
</dbReference>
<evidence type="ECO:0000313" key="1">
    <source>
        <dbReference type="EMBL" id="MBY6368764.1"/>
    </source>
</evidence>
<protein>
    <submittedName>
        <fullName evidence="1">Uncharacterized protein</fullName>
    </submittedName>
</protein>
<gene>
    <name evidence="1" type="ORF">HQ603_18610</name>
</gene>
<name>A0ABS7P8M0_9NOCA</name>
<comment type="caution">
    <text evidence="1">The sequence shown here is derived from an EMBL/GenBank/DDBJ whole genome shotgun (WGS) entry which is preliminary data.</text>
</comment>
<organism evidence="1 2">
    <name type="scientific">Rhodococcoides corynebacterioides</name>
    <dbReference type="NCBI Taxonomy" id="53972"/>
    <lineage>
        <taxon>Bacteria</taxon>
        <taxon>Bacillati</taxon>
        <taxon>Actinomycetota</taxon>
        <taxon>Actinomycetes</taxon>
        <taxon>Mycobacteriales</taxon>
        <taxon>Nocardiaceae</taxon>
        <taxon>Rhodococcoides</taxon>
    </lineage>
</organism>
<keyword evidence="2" id="KW-1185">Reference proteome</keyword>
<reference evidence="1 2" key="1">
    <citation type="submission" date="2020-06" db="EMBL/GenBank/DDBJ databases">
        <title>Taxonomy, biology and ecology of Rhodococcus bacteria occurring in California pistachio and other woody hosts as revealed by genome sequence analyses.</title>
        <authorList>
            <person name="Gai Y."/>
            <person name="Riely B."/>
        </authorList>
    </citation>
    <scope>NUCLEOTIDE SEQUENCE [LARGE SCALE GENOMIC DNA]</scope>
    <source>
        <strain evidence="1 2">BP-281</strain>
    </source>
</reference>
<sequence length="76" mass="7831">MTPQVTTEDVENLLGADDGAVLILRGTEIALATDEGDDLLVTTRAALIGELGERPEKEALTRAAAALTDVVAKLGA</sequence>
<accession>A0ABS7P8M0</accession>
<proteinExistence type="predicted"/>
<dbReference type="RefSeq" id="WP_222686232.1">
    <property type="nucleotide sequence ID" value="NZ_JABUBT010000063.1"/>
</dbReference>
<evidence type="ECO:0000313" key="2">
    <source>
        <dbReference type="Proteomes" id="UP000825228"/>
    </source>
</evidence>
<dbReference type="EMBL" id="JABUBU010000039">
    <property type="protein sequence ID" value="MBY6368764.1"/>
    <property type="molecule type" value="Genomic_DNA"/>
</dbReference>